<dbReference type="InterPro" id="IPR036388">
    <property type="entry name" value="WH-like_DNA-bd_sf"/>
</dbReference>
<dbReference type="InterPro" id="IPR014284">
    <property type="entry name" value="RNA_pol_sigma-70_dom"/>
</dbReference>
<dbReference type="PANTHER" id="PTHR43133:SF46">
    <property type="entry name" value="RNA POLYMERASE SIGMA-70 FACTOR ECF SUBFAMILY"/>
    <property type="match status" value="1"/>
</dbReference>
<evidence type="ECO:0000256" key="1">
    <source>
        <dbReference type="ARBA" id="ARBA00010641"/>
    </source>
</evidence>
<evidence type="ECO:0000256" key="4">
    <source>
        <dbReference type="ARBA" id="ARBA00023163"/>
    </source>
</evidence>
<feature type="domain" description="RNA polymerase sigma-70 region 2" evidence="5">
    <location>
        <begin position="27"/>
        <end position="92"/>
    </location>
</feature>
<dbReference type="GO" id="GO:0003677">
    <property type="term" value="F:DNA binding"/>
    <property type="evidence" value="ECO:0007669"/>
    <property type="project" value="InterPro"/>
</dbReference>
<dbReference type="InterPro" id="IPR039425">
    <property type="entry name" value="RNA_pol_sigma-70-like"/>
</dbReference>
<evidence type="ECO:0000313" key="8">
    <source>
        <dbReference type="Proteomes" id="UP000317593"/>
    </source>
</evidence>
<dbReference type="Pfam" id="PF08281">
    <property type="entry name" value="Sigma70_r4_2"/>
    <property type="match status" value="1"/>
</dbReference>
<dbReference type="OrthoDB" id="764811at2"/>
<dbReference type="NCBIfam" id="TIGR02937">
    <property type="entry name" value="sigma70-ECF"/>
    <property type="match status" value="1"/>
</dbReference>
<evidence type="ECO:0000259" key="5">
    <source>
        <dbReference type="Pfam" id="PF04542"/>
    </source>
</evidence>
<dbReference type="InterPro" id="IPR007627">
    <property type="entry name" value="RNA_pol_sigma70_r2"/>
</dbReference>
<keyword evidence="2" id="KW-0805">Transcription regulation</keyword>
<keyword evidence="8" id="KW-1185">Reference proteome</keyword>
<evidence type="ECO:0000313" key="7">
    <source>
        <dbReference type="EMBL" id="SMO70773.1"/>
    </source>
</evidence>
<dbReference type="EMBL" id="FXTH01000010">
    <property type="protein sequence ID" value="SMO70773.1"/>
    <property type="molecule type" value="Genomic_DNA"/>
</dbReference>
<dbReference type="SUPFAM" id="SSF88659">
    <property type="entry name" value="Sigma3 and sigma4 domains of RNA polymerase sigma factors"/>
    <property type="match status" value="1"/>
</dbReference>
<feature type="domain" description="RNA polymerase sigma factor 70 region 4 type 2" evidence="6">
    <location>
        <begin position="129"/>
        <end position="171"/>
    </location>
</feature>
<proteinExistence type="inferred from homology"/>
<dbReference type="SUPFAM" id="SSF88946">
    <property type="entry name" value="Sigma2 domain of RNA polymerase sigma factors"/>
    <property type="match status" value="1"/>
</dbReference>
<reference evidence="7 8" key="1">
    <citation type="submission" date="2017-05" db="EMBL/GenBank/DDBJ databases">
        <authorList>
            <person name="Varghese N."/>
            <person name="Submissions S."/>
        </authorList>
    </citation>
    <scope>NUCLEOTIDE SEQUENCE [LARGE SCALE GENOMIC DNA]</scope>
    <source>
        <strain evidence="7 8">DSM 21194</strain>
    </source>
</reference>
<dbReference type="GO" id="GO:0006352">
    <property type="term" value="P:DNA-templated transcription initiation"/>
    <property type="evidence" value="ECO:0007669"/>
    <property type="project" value="InterPro"/>
</dbReference>
<dbReference type="InterPro" id="IPR013249">
    <property type="entry name" value="RNA_pol_sigma70_r4_t2"/>
</dbReference>
<keyword evidence="4" id="KW-0804">Transcription</keyword>
<protein>
    <submittedName>
        <fullName evidence="7">RNA polymerase sigma-70 factor, ECF subfamily</fullName>
    </submittedName>
</protein>
<dbReference type="InterPro" id="IPR013324">
    <property type="entry name" value="RNA_pol_sigma_r3/r4-like"/>
</dbReference>
<accession>A0A521DGD1</accession>
<dbReference type="AlphaFoldDB" id="A0A521DGD1"/>
<evidence type="ECO:0000259" key="6">
    <source>
        <dbReference type="Pfam" id="PF08281"/>
    </source>
</evidence>
<evidence type="ECO:0000256" key="2">
    <source>
        <dbReference type="ARBA" id="ARBA00023015"/>
    </source>
</evidence>
<name>A0A521DGD1_9BACT</name>
<dbReference type="InterPro" id="IPR013325">
    <property type="entry name" value="RNA_pol_sigma_r2"/>
</dbReference>
<dbReference type="Gene3D" id="1.10.1740.10">
    <property type="match status" value="1"/>
</dbReference>
<dbReference type="Proteomes" id="UP000317593">
    <property type="component" value="Unassembled WGS sequence"/>
</dbReference>
<dbReference type="Pfam" id="PF04542">
    <property type="entry name" value="Sigma70_r2"/>
    <property type="match status" value="1"/>
</dbReference>
<comment type="similarity">
    <text evidence="1">Belongs to the sigma-70 factor family. ECF subfamily.</text>
</comment>
<gene>
    <name evidence="7" type="ORF">SAMN06265218_11061</name>
</gene>
<dbReference type="Gene3D" id="1.10.10.10">
    <property type="entry name" value="Winged helix-like DNA-binding domain superfamily/Winged helix DNA-binding domain"/>
    <property type="match status" value="1"/>
</dbReference>
<organism evidence="7 8">
    <name type="scientific">Fodinibius sediminis</name>
    <dbReference type="NCBI Taxonomy" id="1214077"/>
    <lineage>
        <taxon>Bacteria</taxon>
        <taxon>Pseudomonadati</taxon>
        <taxon>Balneolota</taxon>
        <taxon>Balneolia</taxon>
        <taxon>Balneolales</taxon>
        <taxon>Balneolaceae</taxon>
        <taxon>Fodinibius</taxon>
    </lineage>
</organism>
<sequence length="189" mass="22533">MGLDDEKDVVLLQKLREGDEMSFRSIYLKYHSRMFRLAFKYLRNRPLAEDAVHEVFVSLWDNRKKLRASGSLKGFLFTAIKNHVLNVIDEDKRRLKKHIKLSYEKKIDRFKTANVIELSKYRDIYKTDVEQLPEKRREVLKLRTEEGLNNREVAAYLDISVHTVKSQYYKASVFIKEYVHRKMTKETGS</sequence>
<dbReference type="GO" id="GO:0016987">
    <property type="term" value="F:sigma factor activity"/>
    <property type="evidence" value="ECO:0007669"/>
    <property type="project" value="UniProtKB-KW"/>
</dbReference>
<keyword evidence="3" id="KW-0731">Sigma factor</keyword>
<evidence type="ECO:0000256" key="3">
    <source>
        <dbReference type="ARBA" id="ARBA00023082"/>
    </source>
</evidence>
<dbReference type="PANTHER" id="PTHR43133">
    <property type="entry name" value="RNA POLYMERASE ECF-TYPE SIGMA FACTO"/>
    <property type="match status" value="1"/>
</dbReference>